<evidence type="ECO:0000313" key="4">
    <source>
        <dbReference type="EMBL" id="KAK7060603.1"/>
    </source>
</evidence>
<gene>
    <name evidence="4" type="primary">RAD7</name>
    <name evidence="4" type="ORF">VNI00_001369</name>
</gene>
<sequence length="588" mass="64377">MSRNAGNAVRGPTSALTEFLRSSGITPSTVARRAAARNQQETQPEAGPSSAGPSNQGDEQESPRRTRGRAEEYDSDELDDPAEEQSPPKKQKVAEKGKGKGKKTKKTKKDDDDDYDEDDDAYTALSKSMWSNSAKKPAVGSFENCIKCEKKFTVTKYTLASNDGSGFLCHACAKSSGMDPFKAGKKQAPRKRKAPAEKRNVVHFEEKRFPTLVSVCIDIVSQHIDDIEAFGDIGAMNMDSISKAISKNRRLTSENAHLFYGAENTSLTLYDVTKLSPPAMITLSQLNPNLTTLRLDFCGQMSDAVVENWSISLPNLVHLELLGPFLVRAPAWKAFFETHKPLRSFLITQSPRFDLECMQALVNSSAGILEKLRLREVEKLDDAFLELISKCAKLQWLDISEPSHSCSDEGVATLLAFVGERLEYLNISNHTGLTDNTLDSMKEHVAQLQELEFSGLPELTDAGVAKFFAEWENGPLSRINMSRNPQLASEAVSALLGHSVSALEALNLNGLKDASAESLSGISGAKELKGLDIGWCRAVDDFVVKAILEGCKGLKELRVWGCNRVEGKWVSSGLKSRARIQGIEGSVV</sequence>
<dbReference type="InterPro" id="IPR057207">
    <property type="entry name" value="FBXL15_LRR"/>
</dbReference>
<feature type="region of interest" description="Disordered" evidence="1">
    <location>
        <begin position="1"/>
        <end position="117"/>
    </location>
</feature>
<dbReference type="GO" id="GO:0019005">
    <property type="term" value="C:SCF ubiquitin ligase complex"/>
    <property type="evidence" value="ECO:0007669"/>
    <property type="project" value="TreeGrafter"/>
</dbReference>
<proteinExistence type="predicted"/>
<dbReference type="InterPro" id="IPR056451">
    <property type="entry name" value="Znf_Tbcl_Rhp7"/>
</dbReference>
<dbReference type="PANTHER" id="PTHR13318:SF190">
    <property type="entry name" value="PARTNER OF PAIRED, ISOFORM B"/>
    <property type="match status" value="1"/>
</dbReference>
<dbReference type="InterPro" id="IPR032675">
    <property type="entry name" value="LRR_dom_sf"/>
</dbReference>
<feature type="domain" description="F-box/LRR-repeat protein 15-like leucin rich repeat" evidence="3">
    <location>
        <begin position="326"/>
        <end position="539"/>
    </location>
</feature>
<evidence type="ECO:0000313" key="5">
    <source>
        <dbReference type="Proteomes" id="UP001383192"/>
    </source>
</evidence>
<dbReference type="GO" id="GO:0003677">
    <property type="term" value="F:DNA binding"/>
    <property type="evidence" value="ECO:0007669"/>
    <property type="project" value="UniProtKB-KW"/>
</dbReference>
<feature type="compositionally biased region" description="Acidic residues" evidence="1">
    <location>
        <begin position="73"/>
        <end position="83"/>
    </location>
</feature>
<feature type="domain" description="DNA repair protein rhp7 treble clef" evidence="2">
    <location>
        <begin position="139"/>
        <end position="177"/>
    </location>
</feature>
<feature type="compositionally biased region" description="Basic and acidic residues" evidence="1">
    <location>
        <begin position="61"/>
        <end position="72"/>
    </location>
</feature>
<dbReference type="Pfam" id="PF25372">
    <property type="entry name" value="DUF7885"/>
    <property type="match status" value="1"/>
</dbReference>
<dbReference type="SUPFAM" id="SSF52047">
    <property type="entry name" value="RNI-like"/>
    <property type="match status" value="1"/>
</dbReference>
<dbReference type="GO" id="GO:0031146">
    <property type="term" value="P:SCF-dependent proteasomal ubiquitin-dependent protein catabolic process"/>
    <property type="evidence" value="ECO:0007669"/>
    <property type="project" value="TreeGrafter"/>
</dbReference>
<keyword evidence="5" id="KW-1185">Reference proteome</keyword>
<dbReference type="Pfam" id="PF23550">
    <property type="entry name" value="zf_Tbcl_Rhp7"/>
    <property type="match status" value="1"/>
</dbReference>
<evidence type="ECO:0000256" key="1">
    <source>
        <dbReference type="SAM" id="MobiDB-lite"/>
    </source>
</evidence>
<dbReference type="Gene3D" id="3.80.10.10">
    <property type="entry name" value="Ribonuclease Inhibitor"/>
    <property type="match status" value="2"/>
</dbReference>
<dbReference type="AlphaFoldDB" id="A0AAW0E5Q0"/>
<accession>A0AAW0E5Q0</accession>
<dbReference type="EMBL" id="JAYKXP010000003">
    <property type="protein sequence ID" value="KAK7060603.1"/>
    <property type="molecule type" value="Genomic_DNA"/>
</dbReference>
<dbReference type="PANTHER" id="PTHR13318">
    <property type="entry name" value="PARTNER OF PAIRED, ISOFORM B-RELATED"/>
    <property type="match status" value="1"/>
</dbReference>
<comment type="caution">
    <text evidence="4">The sequence shown here is derived from an EMBL/GenBank/DDBJ whole genome shotgun (WGS) entry which is preliminary data.</text>
</comment>
<evidence type="ECO:0000259" key="3">
    <source>
        <dbReference type="Pfam" id="PF25372"/>
    </source>
</evidence>
<evidence type="ECO:0000259" key="2">
    <source>
        <dbReference type="Pfam" id="PF23550"/>
    </source>
</evidence>
<organism evidence="4 5">
    <name type="scientific">Paramarasmius palmivorus</name>
    <dbReference type="NCBI Taxonomy" id="297713"/>
    <lineage>
        <taxon>Eukaryota</taxon>
        <taxon>Fungi</taxon>
        <taxon>Dikarya</taxon>
        <taxon>Basidiomycota</taxon>
        <taxon>Agaricomycotina</taxon>
        <taxon>Agaricomycetes</taxon>
        <taxon>Agaricomycetidae</taxon>
        <taxon>Agaricales</taxon>
        <taxon>Marasmiineae</taxon>
        <taxon>Marasmiaceae</taxon>
        <taxon>Paramarasmius</taxon>
    </lineage>
</organism>
<protein>
    <submittedName>
        <fullName evidence="4">UV-damaged DNA-binding protein rad7</fullName>
    </submittedName>
</protein>
<keyword evidence="4" id="KW-0238">DNA-binding</keyword>
<name>A0AAW0E5Q0_9AGAR</name>
<dbReference type="Proteomes" id="UP001383192">
    <property type="component" value="Unassembled WGS sequence"/>
</dbReference>
<reference evidence="4 5" key="1">
    <citation type="submission" date="2024-01" db="EMBL/GenBank/DDBJ databases">
        <title>A draft genome for a cacao thread blight-causing isolate of Paramarasmius palmivorus.</title>
        <authorList>
            <person name="Baruah I.K."/>
            <person name="Bukari Y."/>
            <person name="Amoako-Attah I."/>
            <person name="Meinhardt L.W."/>
            <person name="Bailey B.A."/>
            <person name="Cohen S.P."/>
        </authorList>
    </citation>
    <scope>NUCLEOTIDE SEQUENCE [LARGE SCALE GENOMIC DNA]</scope>
    <source>
        <strain evidence="4 5">GH-12</strain>
    </source>
</reference>